<reference evidence="2 3" key="1">
    <citation type="submission" date="2023-09" db="EMBL/GenBank/DDBJ databases">
        <authorList>
            <person name="Rey-Velasco X."/>
        </authorList>
    </citation>
    <scope>NUCLEOTIDE SEQUENCE [LARGE SCALE GENOMIC DNA]</scope>
    <source>
        <strain evidence="2 3">F260</strain>
    </source>
</reference>
<proteinExistence type="predicted"/>
<dbReference type="Pfam" id="PF07179">
    <property type="entry name" value="SseB"/>
    <property type="match status" value="1"/>
</dbReference>
<name>A0ABU3CQ20_9FLAO</name>
<gene>
    <name evidence="2" type="ORF">RM545_17345</name>
</gene>
<evidence type="ECO:0000313" key="2">
    <source>
        <dbReference type="EMBL" id="MDT0648456.1"/>
    </source>
</evidence>
<dbReference type="InterPro" id="IPR009839">
    <property type="entry name" value="SseB_N"/>
</dbReference>
<organism evidence="2 3">
    <name type="scientific">Autumnicola lenta</name>
    <dbReference type="NCBI Taxonomy" id="3075593"/>
    <lineage>
        <taxon>Bacteria</taxon>
        <taxon>Pseudomonadati</taxon>
        <taxon>Bacteroidota</taxon>
        <taxon>Flavobacteriia</taxon>
        <taxon>Flavobacteriales</taxon>
        <taxon>Flavobacteriaceae</taxon>
        <taxon>Autumnicola</taxon>
    </lineage>
</organism>
<protein>
    <submittedName>
        <fullName evidence="2">SseB family protein</fullName>
    </submittedName>
</protein>
<dbReference type="EMBL" id="JAVRHO010000053">
    <property type="protein sequence ID" value="MDT0648456.1"/>
    <property type="molecule type" value="Genomic_DNA"/>
</dbReference>
<evidence type="ECO:0000259" key="1">
    <source>
        <dbReference type="Pfam" id="PF07179"/>
    </source>
</evidence>
<evidence type="ECO:0000313" key="3">
    <source>
        <dbReference type="Proteomes" id="UP001245285"/>
    </source>
</evidence>
<dbReference type="Proteomes" id="UP001245285">
    <property type="component" value="Unassembled WGS sequence"/>
</dbReference>
<comment type="caution">
    <text evidence="2">The sequence shown here is derived from an EMBL/GenBank/DDBJ whole genome shotgun (WGS) entry which is preliminary data.</text>
</comment>
<dbReference type="RefSeq" id="WP_311496545.1">
    <property type="nucleotide sequence ID" value="NZ_JAVRHO010000053.1"/>
</dbReference>
<sequence length="157" mass="18239">MGLFDIFKKKKIENSFPENELEKTLYQASTNSSKRDEFYMKLLWNDLIVLTDKTDKKGTQILEENTSVKFVTFEDGKIPVFASTNRIFDKGFIKEEVPFLALKGQNLFEITKGATLILNPYSDYGKELIPNEIERLLNGSIFDQSNEMKIEEETKYK</sequence>
<feature type="domain" description="SseB protein N-terminal" evidence="1">
    <location>
        <begin position="21"/>
        <end position="134"/>
    </location>
</feature>
<keyword evidence="3" id="KW-1185">Reference proteome</keyword>
<accession>A0ABU3CQ20</accession>